<dbReference type="EMBL" id="CAJNOC010000034">
    <property type="protein sequence ID" value="CAF0708591.1"/>
    <property type="molecule type" value="Genomic_DNA"/>
</dbReference>
<evidence type="ECO:0000313" key="2">
    <source>
        <dbReference type="EMBL" id="CAF0708591.1"/>
    </source>
</evidence>
<sequence>MNQGNSKLGFKMISEYKENYMSAKDRYECNSNERQTVKKLPENYSTSLATSDLYVQKSHKPDITAIIYNEKGAHLNPTRDSDYRKNYQQPDKKDYRKKRTQTLYPNYPGSSVPKNTLSEYRKEF</sequence>
<accession>A0A813MBK5</accession>
<evidence type="ECO:0000313" key="3">
    <source>
        <dbReference type="Proteomes" id="UP000663879"/>
    </source>
</evidence>
<organism evidence="2 3">
    <name type="scientific">Brachionus calyciflorus</name>
    <dbReference type="NCBI Taxonomy" id="104777"/>
    <lineage>
        <taxon>Eukaryota</taxon>
        <taxon>Metazoa</taxon>
        <taxon>Spiralia</taxon>
        <taxon>Gnathifera</taxon>
        <taxon>Rotifera</taxon>
        <taxon>Eurotatoria</taxon>
        <taxon>Monogononta</taxon>
        <taxon>Pseudotrocha</taxon>
        <taxon>Ploima</taxon>
        <taxon>Brachionidae</taxon>
        <taxon>Brachionus</taxon>
    </lineage>
</organism>
<comment type="caution">
    <text evidence="2">The sequence shown here is derived from an EMBL/GenBank/DDBJ whole genome shotgun (WGS) entry which is preliminary data.</text>
</comment>
<dbReference type="Proteomes" id="UP000663879">
    <property type="component" value="Unassembled WGS sequence"/>
</dbReference>
<gene>
    <name evidence="2" type="ORF">OXX778_LOCUS635</name>
</gene>
<name>A0A813MBK5_9BILA</name>
<feature type="compositionally biased region" description="Polar residues" evidence="1">
    <location>
        <begin position="101"/>
        <end position="118"/>
    </location>
</feature>
<proteinExistence type="predicted"/>
<reference evidence="2" key="1">
    <citation type="submission" date="2021-02" db="EMBL/GenBank/DDBJ databases">
        <authorList>
            <person name="Nowell W R."/>
        </authorList>
    </citation>
    <scope>NUCLEOTIDE SEQUENCE</scope>
    <source>
        <strain evidence="2">Ploen Becks lab</strain>
    </source>
</reference>
<feature type="compositionally biased region" description="Basic and acidic residues" evidence="1">
    <location>
        <begin position="71"/>
        <end position="94"/>
    </location>
</feature>
<protein>
    <submittedName>
        <fullName evidence="2">Uncharacterized protein</fullName>
    </submittedName>
</protein>
<dbReference type="AlphaFoldDB" id="A0A813MBK5"/>
<feature type="region of interest" description="Disordered" evidence="1">
    <location>
        <begin position="71"/>
        <end position="124"/>
    </location>
</feature>
<dbReference type="OrthoDB" id="10347883at2759"/>
<evidence type="ECO:0000256" key="1">
    <source>
        <dbReference type="SAM" id="MobiDB-lite"/>
    </source>
</evidence>
<keyword evidence="3" id="KW-1185">Reference proteome</keyword>